<dbReference type="OrthoDB" id="9784272at2"/>
<reference evidence="9 10" key="1">
    <citation type="submission" date="2016-10" db="EMBL/GenBank/DDBJ databases">
        <authorList>
            <person name="de Groot N.N."/>
        </authorList>
    </citation>
    <scope>NUCLEOTIDE SEQUENCE [LARGE SCALE GENOMIC DNA]</scope>
    <source>
        <strain evidence="9 10">DSM 15123</strain>
    </source>
</reference>
<evidence type="ECO:0000259" key="8">
    <source>
        <dbReference type="Pfam" id="PF08281"/>
    </source>
</evidence>
<name>A0A1H8EBV7_9BURK</name>
<dbReference type="PANTHER" id="PTHR43133:SF8">
    <property type="entry name" value="RNA POLYMERASE SIGMA FACTOR HI_1459-RELATED"/>
    <property type="match status" value="1"/>
</dbReference>
<organism evidence="9 10">
    <name type="scientific">Brachymonas denitrificans DSM 15123</name>
    <dbReference type="NCBI Taxonomy" id="1121117"/>
    <lineage>
        <taxon>Bacteria</taxon>
        <taxon>Pseudomonadati</taxon>
        <taxon>Pseudomonadota</taxon>
        <taxon>Betaproteobacteria</taxon>
        <taxon>Burkholderiales</taxon>
        <taxon>Comamonadaceae</taxon>
        <taxon>Brachymonas</taxon>
    </lineage>
</organism>
<dbReference type="InterPro" id="IPR039425">
    <property type="entry name" value="RNA_pol_sigma-70-like"/>
</dbReference>
<protein>
    <recommendedName>
        <fullName evidence="6">RNA polymerase sigma factor</fullName>
    </recommendedName>
</protein>
<gene>
    <name evidence="9" type="ORF">SAMN02745977_00631</name>
</gene>
<feature type="domain" description="RNA polymerase sigma-70 region 2" evidence="7">
    <location>
        <begin position="27"/>
        <end position="94"/>
    </location>
</feature>
<dbReference type="InterPro" id="IPR013324">
    <property type="entry name" value="RNA_pol_sigma_r3/r4-like"/>
</dbReference>
<evidence type="ECO:0000313" key="10">
    <source>
        <dbReference type="Proteomes" id="UP000199531"/>
    </source>
</evidence>
<dbReference type="InterPro" id="IPR013325">
    <property type="entry name" value="RNA_pol_sigma_r2"/>
</dbReference>
<dbReference type="SUPFAM" id="SSF88659">
    <property type="entry name" value="Sigma3 and sigma4 domains of RNA polymerase sigma factors"/>
    <property type="match status" value="1"/>
</dbReference>
<dbReference type="GO" id="GO:0003677">
    <property type="term" value="F:DNA binding"/>
    <property type="evidence" value="ECO:0007669"/>
    <property type="project" value="UniProtKB-KW"/>
</dbReference>
<dbReference type="Gene3D" id="1.10.1740.10">
    <property type="match status" value="1"/>
</dbReference>
<dbReference type="AlphaFoldDB" id="A0A1H8EBV7"/>
<proteinExistence type="inferred from homology"/>
<dbReference type="STRING" id="1121117.SAMN02745977_00631"/>
<comment type="similarity">
    <text evidence="1 6">Belongs to the sigma-70 factor family. ECF subfamily.</text>
</comment>
<dbReference type="Pfam" id="PF08281">
    <property type="entry name" value="Sigma70_r4_2"/>
    <property type="match status" value="1"/>
</dbReference>
<dbReference type="Proteomes" id="UP000199531">
    <property type="component" value="Unassembled WGS sequence"/>
</dbReference>
<evidence type="ECO:0000259" key="7">
    <source>
        <dbReference type="Pfam" id="PF04542"/>
    </source>
</evidence>
<dbReference type="PANTHER" id="PTHR43133">
    <property type="entry name" value="RNA POLYMERASE ECF-TYPE SIGMA FACTO"/>
    <property type="match status" value="1"/>
</dbReference>
<dbReference type="InterPro" id="IPR036388">
    <property type="entry name" value="WH-like_DNA-bd_sf"/>
</dbReference>
<dbReference type="CDD" id="cd06171">
    <property type="entry name" value="Sigma70_r4"/>
    <property type="match status" value="1"/>
</dbReference>
<dbReference type="Gene3D" id="1.10.10.10">
    <property type="entry name" value="Winged helix-like DNA-binding domain superfamily/Winged helix DNA-binding domain"/>
    <property type="match status" value="1"/>
</dbReference>
<evidence type="ECO:0000256" key="6">
    <source>
        <dbReference type="RuleBase" id="RU000716"/>
    </source>
</evidence>
<evidence type="ECO:0000256" key="5">
    <source>
        <dbReference type="ARBA" id="ARBA00023163"/>
    </source>
</evidence>
<sequence>MRNTRQLTDDDCIARAQRGDATAFAELVRRFQDRVFRFLLRLTRTREDAQDLTQETFMHAYEALPRWRPDAQFSTWLLRIARNLAYDMLRRSQRVDFVTLEPEQEARLVDTAPTPEAALQGVEQLRLLETALARLPTDQREVLLLREIEQLSYDEIALVLDVPLGTIKSRIARARLALAETMPR</sequence>
<evidence type="ECO:0000256" key="4">
    <source>
        <dbReference type="ARBA" id="ARBA00023125"/>
    </source>
</evidence>
<keyword evidence="2 6" id="KW-0805">Transcription regulation</keyword>
<dbReference type="GO" id="GO:0006352">
    <property type="term" value="P:DNA-templated transcription initiation"/>
    <property type="evidence" value="ECO:0007669"/>
    <property type="project" value="InterPro"/>
</dbReference>
<dbReference type="InterPro" id="IPR007627">
    <property type="entry name" value="RNA_pol_sigma70_r2"/>
</dbReference>
<dbReference type="Pfam" id="PF04542">
    <property type="entry name" value="Sigma70_r2"/>
    <property type="match status" value="1"/>
</dbReference>
<feature type="domain" description="RNA polymerase sigma factor 70 region 4 type 2" evidence="8">
    <location>
        <begin position="126"/>
        <end position="178"/>
    </location>
</feature>
<accession>A0A1H8EBV7</accession>
<keyword evidence="3 6" id="KW-0731">Sigma factor</keyword>
<dbReference type="InterPro" id="IPR014284">
    <property type="entry name" value="RNA_pol_sigma-70_dom"/>
</dbReference>
<dbReference type="InterPro" id="IPR013249">
    <property type="entry name" value="RNA_pol_sigma70_r4_t2"/>
</dbReference>
<keyword evidence="4 6" id="KW-0238">DNA-binding</keyword>
<dbReference type="RefSeq" id="WP_091813730.1">
    <property type="nucleotide sequence ID" value="NZ_FOCW01000001.1"/>
</dbReference>
<dbReference type="EMBL" id="FOCW01000001">
    <property type="protein sequence ID" value="SEN16860.1"/>
    <property type="molecule type" value="Genomic_DNA"/>
</dbReference>
<dbReference type="SUPFAM" id="SSF88946">
    <property type="entry name" value="Sigma2 domain of RNA polymerase sigma factors"/>
    <property type="match status" value="1"/>
</dbReference>
<evidence type="ECO:0000313" key="9">
    <source>
        <dbReference type="EMBL" id="SEN16860.1"/>
    </source>
</evidence>
<evidence type="ECO:0000256" key="3">
    <source>
        <dbReference type="ARBA" id="ARBA00023082"/>
    </source>
</evidence>
<dbReference type="NCBIfam" id="TIGR02937">
    <property type="entry name" value="sigma70-ECF"/>
    <property type="match status" value="1"/>
</dbReference>
<keyword evidence="10" id="KW-1185">Reference proteome</keyword>
<keyword evidence="5 6" id="KW-0804">Transcription</keyword>
<dbReference type="PROSITE" id="PS01063">
    <property type="entry name" value="SIGMA70_ECF"/>
    <property type="match status" value="1"/>
</dbReference>
<evidence type="ECO:0000256" key="2">
    <source>
        <dbReference type="ARBA" id="ARBA00023015"/>
    </source>
</evidence>
<evidence type="ECO:0000256" key="1">
    <source>
        <dbReference type="ARBA" id="ARBA00010641"/>
    </source>
</evidence>
<dbReference type="InterPro" id="IPR000838">
    <property type="entry name" value="RNA_pol_sigma70_ECF_CS"/>
</dbReference>
<dbReference type="GO" id="GO:0016987">
    <property type="term" value="F:sigma factor activity"/>
    <property type="evidence" value="ECO:0007669"/>
    <property type="project" value="UniProtKB-KW"/>
</dbReference>